<feature type="compositionally biased region" description="Basic residues" evidence="1">
    <location>
        <begin position="122"/>
        <end position="133"/>
    </location>
</feature>
<dbReference type="EMBL" id="JBHTCM010000010">
    <property type="protein sequence ID" value="MFC7333211.1"/>
    <property type="molecule type" value="Genomic_DNA"/>
</dbReference>
<dbReference type="SUPFAM" id="SSF110916">
    <property type="entry name" value="Peptidyl-tRNA hydrolase domain-like"/>
    <property type="match status" value="1"/>
</dbReference>
<keyword evidence="3" id="KW-0378">Hydrolase</keyword>
<dbReference type="GO" id="GO:0004045">
    <property type="term" value="F:peptidyl-tRNA hydrolase activity"/>
    <property type="evidence" value="ECO:0007669"/>
    <property type="project" value="UniProtKB-EC"/>
</dbReference>
<dbReference type="Pfam" id="PF00472">
    <property type="entry name" value="RF-1"/>
    <property type="match status" value="1"/>
</dbReference>
<keyword evidence="4" id="KW-1185">Reference proteome</keyword>
<comment type="caution">
    <text evidence="3">The sequence shown here is derived from an EMBL/GenBank/DDBJ whole genome shotgun (WGS) entry which is preliminary data.</text>
</comment>
<dbReference type="Proteomes" id="UP001596456">
    <property type="component" value="Unassembled WGS sequence"/>
</dbReference>
<sequence>MLQITPFIALDEAELQESFLRAGGPGGQNVNKVETAVQLRFDVAASPSLPEWVKAKLRTLAGRRMTDEGVLIITAQKYRSQERNREDARARLVELIAKATERQPIRRPTRPTRSSQMERMQKKSVRGQVKKLRGRVDPD</sequence>
<feature type="domain" description="Prokaryotic-type class I peptide chain release factors" evidence="2">
    <location>
        <begin position="21"/>
        <end position="37"/>
    </location>
</feature>
<protein>
    <submittedName>
        <fullName evidence="3">Alternative ribosome rescue aminoacyl-tRNA hydrolase ArfB</fullName>
        <ecNumber evidence="3">3.1.1.29</ecNumber>
    </submittedName>
</protein>
<dbReference type="EC" id="3.1.1.29" evidence="3"/>
<dbReference type="PANTHER" id="PTHR47814">
    <property type="entry name" value="PEPTIDYL-TRNA HYDROLASE ARFB"/>
    <property type="match status" value="1"/>
</dbReference>
<evidence type="ECO:0000256" key="1">
    <source>
        <dbReference type="SAM" id="MobiDB-lite"/>
    </source>
</evidence>
<dbReference type="RefSeq" id="WP_377358143.1">
    <property type="nucleotide sequence ID" value="NZ_JBHTCM010000010.1"/>
</dbReference>
<dbReference type="PANTHER" id="PTHR47814:SF1">
    <property type="entry name" value="PEPTIDYL-TRNA HYDROLASE ARFB"/>
    <property type="match status" value="1"/>
</dbReference>
<dbReference type="NCBIfam" id="NF006718">
    <property type="entry name" value="PRK09256.1"/>
    <property type="match status" value="1"/>
</dbReference>
<name>A0ABW2KT50_9PROT</name>
<gene>
    <name evidence="3" type="primary">arfB</name>
    <name evidence="3" type="ORF">ACFQPS_08565</name>
</gene>
<organism evidence="3 4">
    <name type="scientific">Rhodocista pekingensis</name>
    <dbReference type="NCBI Taxonomy" id="201185"/>
    <lineage>
        <taxon>Bacteria</taxon>
        <taxon>Pseudomonadati</taxon>
        <taxon>Pseudomonadota</taxon>
        <taxon>Alphaproteobacteria</taxon>
        <taxon>Rhodospirillales</taxon>
        <taxon>Azospirillaceae</taxon>
        <taxon>Rhodocista</taxon>
    </lineage>
</organism>
<dbReference type="Gene3D" id="3.30.160.20">
    <property type="match status" value="1"/>
</dbReference>
<proteinExistence type="predicted"/>
<evidence type="ECO:0000259" key="2">
    <source>
        <dbReference type="PROSITE" id="PS00745"/>
    </source>
</evidence>
<dbReference type="PROSITE" id="PS00745">
    <property type="entry name" value="RF_PROK_I"/>
    <property type="match status" value="1"/>
</dbReference>
<evidence type="ECO:0000313" key="4">
    <source>
        <dbReference type="Proteomes" id="UP001596456"/>
    </source>
</evidence>
<accession>A0ABW2KT50</accession>
<feature type="region of interest" description="Disordered" evidence="1">
    <location>
        <begin position="100"/>
        <end position="139"/>
    </location>
</feature>
<evidence type="ECO:0000313" key="3">
    <source>
        <dbReference type="EMBL" id="MFC7333211.1"/>
    </source>
</evidence>
<reference evidence="4" key="1">
    <citation type="journal article" date="2019" name="Int. J. Syst. Evol. Microbiol.">
        <title>The Global Catalogue of Microorganisms (GCM) 10K type strain sequencing project: providing services to taxonomists for standard genome sequencing and annotation.</title>
        <authorList>
            <consortium name="The Broad Institute Genomics Platform"/>
            <consortium name="The Broad Institute Genome Sequencing Center for Infectious Disease"/>
            <person name="Wu L."/>
            <person name="Ma J."/>
        </authorList>
    </citation>
    <scope>NUCLEOTIDE SEQUENCE [LARGE SCALE GENOMIC DNA]</scope>
    <source>
        <strain evidence="4">CGMCC 1.16275</strain>
    </source>
</reference>
<dbReference type="InterPro" id="IPR000352">
    <property type="entry name" value="Pep_chain_release_fac_I"/>
</dbReference>